<reference evidence="2" key="1">
    <citation type="journal article" date="2019" name="Sci. Rep.">
        <title>Draft genome of Tanacetum cinerariifolium, the natural source of mosquito coil.</title>
        <authorList>
            <person name="Yamashiro T."/>
            <person name="Shiraishi A."/>
            <person name="Satake H."/>
            <person name="Nakayama K."/>
        </authorList>
    </citation>
    <scope>NUCLEOTIDE SEQUENCE</scope>
</reference>
<sequence length="437" mass="48448">MAISVISITLDSSYESLGSSPSRIILFGTILAKNPAETPVIPPVSLEVKAANVASLAGVLDLITYSSTESDSSEDPPALVTSLFLHSFDSSKTSRDSAISGSLERPPSQDPYKVIFARWRSRVMTRSSPPSSPTYDFPHAVCQIVHELPGVPRRPAILVLPSQEIPLGRPYRTQPNEVHKMLTTRKKVRALPSGRLASRYPPDHSSSYPFSSDVSSSDSLSDYSSNSSSSHSLPDSSFSSEDSSSDTPATIYAEPSCKRHRSLATLVPLATYTRGALSPMRVDLLPPHKMIRCSVTTSDYDDSTEGSYEAYAERNIDSDVQADIDADTAAVETTTALEVSIGIEADAEVEVGIEIEREDKVEEEAESRDRDRIGVLERENMRLRGMVCVEREQVDILRRHMSYTQEELRQIRVSRYYNPSDFRRLETFAMRRLGYRP</sequence>
<proteinExistence type="predicted"/>
<dbReference type="EMBL" id="BKCJ010002692">
    <property type="protein sequence ID" value="GEU50281.1"/>
    <property type="molecule type" value="Genomic_DNA"/>
</dbReference>
<protein>
    <submittedName>
        <fullName evidence="2">Uncharacterized protein</fullName>
    </submittedName>
</protein>
<comment type="caution">
    <text evidence="2">The sequence shown here is derived from an EMBL/GenBank/DDBJ whole genome shotgun (WGS) entry which is preliminary data.</text>
</comment>
<feature type="region of interest" description="Disordered" evidence="1">
    <location>
        <begin position="167"/>
        <end position="253"/>
    </location>
</feature>
<accession>A0A6L2KLI7</accession>
<evidence type="ECO:0000256" key="1">
    <source>
        <dbReference type="SAM" id="MobiDB-lite"/>
    </source>
</evidence>
<name>A0A6L2KLI7_TANCI</name>
<dbReference type="AlphaFoldDB" id="A0A6L2KLI7"/>
<feature type="compositionally biased region" description="Low complexity" evidence="1">
    <location>
        <begin position="203"/>
        <end position="246"/>
    </location>
</feature>
<evidence type="ECO:0000313" key="2">
    <source>
        <dbReference type="EMBL" id="GEU50281.1"/>
    </source>
</evidence>
<organism evidence="2">
    <name type="scientific">Tanacetum cinerariifolium</name>
    <name type="common">Dalmatian daisy</name>
    <name type="synonym">Chrysanthemum cinerariifolium</name>
    <dbReference type="NCBI Taxonomy" id="118510"/>
    <lineage>
        <taxon>Eukaryota</taxon>
        <taxon>Viridiplantae</taxon>
        <taxon>Streptophyta</taxon>
        <taxon>Embryophyta</taxon>
        <taxon>Tracheophyta</taxon>
        <taxon>Spermatophyta</taxon>
        <taxon>Magnoliopsida</taxon>
        <taxon>eudicotyledons</taxon>
        <taxon>Gunneridae</taxon>
        <taxon>Pentapetalae</taxon>
        <taxon>asterids</taxon>
        <taxon>campanulids</taxon>
        <taxon>Asterales</taxon>
        <taxon>Asteraceae</taxon>
        <taxon>Asteroideae</taxon>
        <taxon>Anthemideae</taxon>
        <taxon>Anthemidinae</taxon>
        <taxon>Tanacetum</taxon>
    </lineage>
</organism>
<gene>
    <name evidence="2" type="ORF">Tci_022259</name>
</gene>